<evidence type="ECO:0000256" key="1">
    <source>
        <dbReference type="SAM" id="Phobius"/>
    </source>
</evidence>
<proteinExistence type="predicted"/>
<name>A0A6B0SU82_9EURY</name>
<dbReference type="OrthoDB" id="221164at2157"/>
<dbReference type="InterPro" id="IPR055943">
    <property type="entry name" value="DUF7521"/>
</dbReference>
<evidence type="ECO:0000313" key="3">
    <source>
        <dbReference type="Proteomes" id="UP000437065"/>
    </source>
</evidence>
<keyword evidence="1" id="KW-1133">Transmembrane helix</keyword>
<dbReference type="AlphaFoldDB" id="A0A6B0SU82"/>
<feature type="transmembrane region" description="Helical" evidence="1">
    <location>
        <begin position="6"/>
        <end position="29"/>
    </location>
</feature>
<dbReference type="RefSeq" id="WP_159668116.1">
    <property type="nucleotide sequence ID" value="NZ_WUUS01000008.1"/>
</dbReference>
<dbReference type="Proteomes" id="UP000437065">
    <property type="component" value="Unassembled WGS sequence"/>
</dbReference>
<dbReference type="EMBL" id="WUUS01000008">
    <property type="protein sequence ID" value="MXR42225.1"/>
    <property type="molecule type" value="Genomic_DNA"/>
</dbReference>
<gene>
    <name evidence="2" type="ORF">GRX01_12860</name>
</gene>
<reference evidence="2 3" key="1">
    <citation type="submission" date="2019-12" db="EMBL/GenBank/DDBJ databases">
        <title>Isolation and characterization of three novel carbon monoxide-oxidizing members of Halobacteria from salione crusts and soils.</title>
        <authorList>
            <person name="Myers M.R."/>
            <person name="King G.M."/>
        </authorList>
    </citation>
    <scope>NUCLEOTIDE SEQUENCE [LARGE SCALE GENOMIC DNA]</scope>
    <source>
        <strain evidence="2 3">WSA2</strain>
    </source>
</reference>
<keyword evidence="1" id="KW-0472">Membrane</keyword>
<keyword evidence="3" id="KW-1185">Reference proteome</keyword>
<comment type="caution">
    <text evidence="2">The sequence shown here is derived from an EMBL/GenBank/DDBJ whole genome shotgun (WGS) entry which is preliminary data.</text>
</comment>
<protein>
    <submittedName>
        <fullName evidence="2">Uncharacterized protein</fullName>
    </submittedName>
</protein>
<organism evidence="2 3">
    <name type="scientific">Halobaculum saliterrae</name>
    <dbReference type="NCBI Taxonomy" id="2073113"/>
    <lineage>
        <taxon>Archaea</taxon>
        <taxon>Methanobacteriati</taxon>
        <taxon>Methanobacteriota</taxon>
        <taxon>Stenosarchaea group</taxon>
        <taxon>Halobacteria</taxon>
        <taxon>Halobacteriales</taxon>
        <taxon>Haloferacaceae</taxon>
        <taxon>Halobaculum</taxon>
    </lineage>
</organism>
<accession>A0A6B0SU82</accession>
<feature type="transmembrane region" description="Helical" evidence="1">
    <location>
        <begin position="73"/>
        <end position="91"/>
    </location>
</feature>
<evidence type="ECO:0000313" key="2">
    <source>
        <dbReference type="EMBL" id="MXR42225.1"/>
    </source>
</evidence>
<feature type="transmembrane region" description="Helical" evidence="1">
    <location>
        <begin position="41"/>
        <end position="61"/>
    </location>
</feature>
<sequence>MTAVDAGTLLFLTAAATALTGTLVAVTAYRGYRRHDSDMMRYLAVGIALVAVAPFPITYGVAPLGGLDDATTLLAVLCVNVAGLLALIYSLDGT</sequence>
<keyword evidence="1" id="KW-0812">Transmembrane</keyword>
<dbReference type="Pfam" id="PF24365">
    <property type="entry name" value="DUF7521"/>
    <property type="match status" value="1"/>
</dbReference>